<keyword evidence="1" id="KW-0812">Transmembrane</keyword>
<keyword evidence="1" id="KW-1133">Transmembrane helix</keyword>
<feature type="transmembrane region" description="Helical" evidence="1">
    <location>
        <begin position="162"/>
        <end position="181"/>
    </location>
</feature>
<feature type="transmembrane region" description="Helical" evidence="1">
    <location>
        <begin position="67"/>
        <end position="89"/>
    </location>
</feature>
<gene>
    <name evidence="2" type="ORF">COX36_00735</name>
</gene>
<comment type="caution">
    <text evidence="2">The sequence shown here is derived from an EMBL/GenBank/DDBJ whole genome shotgun (WGS) entry which is preliminary data.</text>
</comment>
<feature type="transmembrane region" description="Helical" evidence="1">
    <location>
        <begin position="125"/>
        <end position="142"/>
    </location>
</feature>
<name>A0A2G9YXE8_9BACT</name>
<dbReference type="EMBL" id="PCRP01000011">
    <property type="protein sequence ID" value="PIP23928.1"/>
    <property type="molecule type" value="Genomic_DNA"/>
</dbReference>
<organism evidence="2 3">
    <name type="scientific">Candidatus Nealsonbacteria bacterium CG23_combo_of_CG06-09_8_20_14_all_38_19</name>
    <dbReference type="NCBI Taxonomy" id="1974721"/>
    <lineage>
        <taxon>Bacteria</taxon>
        <taxon>Candidatus Nealsoniibacteriota</taxon>
    </lineage>
</organism>
<feature type="transmembrane region" description="Helical" evidence="1">
    <location>
        <begin position="101"/>
        <end position="118"/>
    </location>
</feature>
<feature type="transmembrane region" description="Helical" evidence="1">
    <location>
        <begin position="38"/>
        <end position="55"/>
    </location>
</feature>
<keyword evidence="1" id="KW-0472">Membrane</keyword>
<evidence type="ECO:0000256" key="1">
    <source>
        <dbReference type="SAM" id="Phobius"/>
    </source>
</evidence>
<protein>
    <submittedName>
        <fullName evidence="2">Uncharacterized protein</fullName>
    </submittedName>
</protein>
<dbReference type="Proteomes" id="UP000230273">
    <property type="component" value="Unassembled WGS sequence"/>
</dbReference>
<proteinExistence type="predicted"/>
<evidence type="ECO:0000313" key="3">
    <source>
        <dbReference type="Proteomes" id="UP000230273"/>
    </source>
</evidence>
<accession>A0A2G9YXE8</accession>
<dbReference type="AlphaFoldDB" id="A0A2G9YXE8"/>
<sequence length="188" mass="21667">MNVNFLQKVNNSFDLAIHCFLFAGSLYFLFYSLSAGKFIYVLLSLAVYFFSFLVRKKLFKVEEKSSFTETGLLLISPLFVAYLLYLLKIDVNIKNYLPDKVLLESGALFSFLIVMYFFSGQKWGFFGFLALGLMVALLIFISNNQSLFNTFFRNNPWIAETIIGFPFIYLFMTLFGVNALVKKLGFFS</sequence>
<feature type="transmembrane region" description="Helical" evidence="1">
    <location>
        <begin position="12"/>
        <end position="32"/>
    </location>
</feature>
<reference evidence="2 3" key="1">
    <citation type="submission" date="2017-09" db="EMBL/GenBank/DDBJ databases">
        <title>Depth-based differentiation of microbial function through sediment-hosted aquifers and enrichment of novel symbionts in the deep terrestrial subsurface.</title>
        <authorList>
            <person name="Probst A.J."/>
            <person name="Ladd B."/>
            <person name="Jarett J.K."/>
            <person name="Geller-Mcgrath D.E."/>
            <person name="Sieber C.M."/>
            <person name="Emerson J.B."/>
            <person name="Anantharaman K."/>
            <person name="Thomas B.C."/>
            <person name="Malmstrom R."/>
            <person name="Stieglmeier M."/>
            <person name="Klingl A."/>
            <person name="Woyke T."/>
            <person name="Ryan C.M."/>
            <person name="Banfield J.F."/>
        </authorList>
    </citation>
    <scope>NUCLEOTIDE SEQUENCE [LARGE SCALE GENOMIC DNA]</scope>
    <source>
        <strain evidence="2">CG23_combo_of_CG06-09_8_20_14_all_38_19</strain>
    </source>
</reference>
<evidence type="ECO:0000313" key="2">
    <source>
        <dbReference type="EMBL" id="PIP23928.1"/>
    </source>
</evidence>